<evidence type="ECO:0008006" key="3">
    <source>
        <dbReference type="Google" id="ProtNLM"/>
    </source>
</evidence>
<comment type="caution">
    <text evidence="1">The sequence shown here is derived from an EMBL/GenBank/DDBJ whole genome shotgun (WGS) entry which is preliminary data.</text>
</comment>
<gene>
    <name evidence="1" type="ORF">OHC33_004295</name>
</gene>
<dbReference type="Proteomes" id="UP001316803">
    <property type="component" value="Unassembled WGS sequence"/>
</dbReference>
<protein>
    <recommendedName>
        <fullName evidence="3">Fungal N-terminal domain-containing protein</fullName>
    </recommendedName>
</protein>
<evidence type="ECO:0000313" key="2">
    <source>
        <dbReference type="Proteomes" id="UP001316803"/>
    </source>
</evidence>
<reference evidence="1 2" key="1">
    <citation type="submission" date="2022-12" db="EMBL/GenBank/DDBJ databases">
        <title>Genomic features and morphological characterization of a novel Knufia sp. strain isolated from spacecraft assembly facility.</title>
        <authorList>
            <person name="Teixeira M."/>
            <person name="Chander A.M."/>
            <person name="Stajich J.E."/>
            <person name="Venkateswaran K."/>
        </authorList>
    </citation>
    <scope>NUCLEOTIDE SEQUENCE [LARGE SCALE GENOMIC DNA]</scope>
    <source>
        <strain evidence="1 2">FJI-L2-BK-P2</strain>
    </source>
</reference>
<organism evidence="1 2">
    <name type="scientific">Knufia fluminis</name>
    <dbReference type="NCBI Taxonomy" id="191047"/>
    <lineage>
        <taxon>Eukaryota</taxon>
        <taxon>Fungi</taxon>
        <taxon>Dikarya</taxon>
        <taxon>Ascomycota</taxon>
        <taxon>Pezizomycotina</taxon>
        <taxon>Eurotiomycetes</taxon>
        <taxon>Chaetothyriomycetidae</taxon>
        <taxon>Chaetothyriales</taxon>
        <taxon>Trichomeriaceae</taxon>
        <taxon>Knufia</taxon>
    </lineage>
</organism>
<keyword evidence="2" id="KW-1185">Reference proteome</keyword>
<accession>A0AAN8EFS8</accession>
<dbReference type="AlphaFoldDB" id="A0AAN8EFS8"/>
<dbReference type="EMBL" id="JAKLMC020000008">
    <property type="protein sequence ID" value="KAK5954573.1"/>
    <property type="molecule type" value="Genomic_DNA"/>
</dbReference>
<sequence length="423" mass="49017">MDPVTLATLVGSSIYSLIDVVKLLKGVAETVKDAREDLGELLRRSERTRNILELLRITSRELDKTRFRDMNLAMDLTKFEQTMKQLLNFARDVVGKKAKVGLAVRLNWVTKKSEVKVLSDRMAEHEREILDVLMIVNTASTLRTQSEVERMAQRAVDRSELQRPFDRLTITVDSVQTKSEETDDFTSARTWLGYNTIEDLPEDYVILRKELSDAAYWGEWNKLLNILKEGRERYNESWVNAVRMKTREQANNMSFWAPLHQAAYWRAPVDVVRKLIDLGASRTPRSRWSDYTYLDMTPLELAHEFEASELYDILSPVIRHPVPTETLALLETQFHSLIRADLGAHVENHRLYLPVLEVLTELRDEPMWFPIKSTLSAAGYAYQLDGRDLLVRSFNVHGTNEQRTYRITEEECFEIDEALMFGA</sequence>
<evidence type="ECO:0000313" key="1">
    <source>
        <dbReference type="EMBL" id="KAK5954573.1"/>
    </source>
</evidence>
<name>A0AAN8EFS8_9EURO</name>
<proteinExistence type="predicted"/>